<evidence type="ECO:0000313" key="3">
    <source>
        <dbReference type="Proteomes" id="UP000800235"/>
    </source>
</evidence>
<evidence type="ECO:0000313" key="2">
    <source>
        <dbReference type="EMBL" id="KAF2426220.1"/>
    </source>
</evidence>
<feature type="compositionally biased region" description="Polar residues" evidence="1">
    <location>
        <begin position="316"/>
        <end position="325"/>
    </location>
</feature>
<organism evidence="2 3">
    <name type="scientific">Tothia fuscella</name>
    <dbReference type="NCBI Taxonomy" id="1048955"/>
    <lineage>
        <taxon>Eukaryota</taxon>
        <taxon>Fungi</taxon>
        <taxon>Dikarya</taxon>
        <taxon>Ascomycota</taxon>
        <taxon>Pezizomycotina</taxon>
        <taxon>Dothideomycetes</taxon>
        <taxon>Pleosporomycetidae</taxon>
        <taxon>Venturiales</taxon>
        <taxon>Cylindrosympodiaceae</taxon>
        <taxon>Tothia</taxon>
    </lineage>
</organism>
<sequence>MGAPNSMLLTLPPHSAKSEFEFKYLHDFARKTSPLSNRSIFKADHDVLPPLLAGVHENMSGAHRGLPPPASMTLPDPGRIPPPMSSHYSGMPAPPPQWQGAEDSMKNWLMTKAEEEKRKQEEERTRQESFRLEQRKIEQNMLSESIRNGVPPALVPIIFAGIGSSSLSSISIEWLQQYATTLQNNQQQQYTTQNQPRGSPDGRRDRMIGQSQTYSTNQQQSQQLPAMSALQGQQASPGQPPPSAGTQYANYQTAVLSPNTSQRQPSSAGIGPTSAPRPPLPNVLPRLTTNEVQPPSGAPTAGSASHAHQPGPTHGGQEQSQSSPSIYFHHWVPPSSQGSGNPPPTPSEYASSPRKRKAPGAHQTASHHSPSFVHVPSNYSTTNRRAHIRQRSNSPTRRVHDGRFNRNAEYSAQPSHAETDEQNRRRHYPVGGAEDRSDSSSQSSYDAAKRSRKTAEIGSEPVSPKREGGPVASGFNRRSSVGAHGPGS</sequence>
<dbReference type="Proteomes" id="UP000800235">
    <property type="component" value="Unassembled WGS sequence"/>
</dbReference>
<keyword evidence="3" id="KW-1185">Reference proteome</keyword>
<gene>
    <name evidence="2" type="ORF">EJ08DRAFT_663404</name>
</gene>
<feature type="region of interest" description="Disordered" evidence="1">
    <location>
        <begin position="113"/>
        <end position="132"/>
    </location>
</feature>
<feature type="compositionally biased region" description="Low complexity" evidence="1">
    <location>
        <begin position="186"/>
        <end position="195"/>
    </location>
</feature>
<accession>A0A9P4TW80</accession>
<reference evidence="2" key="1">
    <citation type="journal article" date="2020" name="Stud. Mycol.">
        <title>101 Dothideomycetes genomes: a test case for predicting lifestyles and emergence of pathogens.</title>
        <authorList>
            <person name="Haridas S."/>
            <person name="Albert R."/>
            <person name="Binder M."/>
            <person name="Bloem J."/>
            <person name="Labutti K."/>
            <person name="Salamov A."/>
            <person name="Andreopoulos B."/>
            <person name="Baker S."/>
            <person name="Barry K."/>
            <person name="Bills G."/>
            <person name="Bluhm B."/>
            <person name="Cannon C."/>
            <person name="Castanera R."/>
            <person name="Culley D."/>
            <person name="Daum C."/>
            <person name="Ezra D."/>
            <person name="Gonzalez J."/>
            <person name="Henrissat B."/>
            <person name="Kuo A."/>
            <person name="Liang C."/>
            <person name="Lipzen A."/>
            <person name="Lutzoni F."/>
            <person name="Magnuson J."/>
            <person name="Mondo S."/>
            <person name="Nolan M."/>
            <person name="Ohm R."/>
            <person name="Pangilinan J."/>
            <person name="Park H.-J."/>
            <person name="Ramirez L."/>
            <person name="Alfaro M."/>
            <person name="Sun H."/>
            <person name="Tritt A."/>
            <person name="Yoshinaga Y."/>
            <person name="Zwiers L.-H."/>
            <person name="Turgeon B."/>
            <person name="Goodwin S."/>
            <person name="Spatafora J."/>
            <person name="Crous P."/>
            <person name="Grigoriev I."/>
        </authorList>
    </citation>
    <scope>NUCLEOTIDE SEQUENCE</scope>
    <source>
        <strain evidence="2">CBS 130266</strain>
    </source>
</reference>
<proteinExistence type="predicted"/>
<comment type="caution">
    <text evidence="2">The sequence shown here is derived from an EMBL/GenBank/DDBJ whole genome shotgun (WGS) entry which is preliminary data.</text>
</comment>
<name>A0A9P4TW80_9PEZI</name>
<dbReference type="OrthoDB" id="20105at2759"/>
<dbReference type="EMBL" id="MU007066">
    <property type="protein sequence ID" value="KAF2426220.1"/>
    <property type="molecule type" value="Genomic_DNA"/>
</dbReference>
<dbReference type="AlphaFoldDB" id="A0A9P4TW80"/>
<evidence type="ECO:0000256" key="1">
    <source>
        <dbReference type="SAM" id="MobiDB-lite"/>
    </source>
</evidence>
<feature type="region of interest" description="Disordered" evidence="1">
    <location>
        <begin position="186"/>
        <end position="488"/>
    </location>
</feature>
<feature type="compositionally biased region" description="Polar residues" evidence="1">
    <location>
        <begin position="246"/>
        <end position="267"/>
    </location>
</feature>
<feature type="compositionally biased region" description="Low complexity" evidence="1">
    <location>
        <begin position="366"/>
        <end position="377"/>
    </location>
</feature>
<feature type="compositionally biased region" description="Low complexity" evidence="1">
    <location>
        <begin position="210"/>
        <end position="237"/>
    </location>
</feature>
<protein>
    <submittedName>
        <fullName evidence="2">Uncharacterized protein</fullName>
    </submittedName>
</protein>